<dbReference type="RefSeq" id="WP_016339675.1">
    <property type="nucleotide sequence ID" value="NC_021281.1"/>
</dbReference>
<feature type="region of interest" description="Disordered" evidence="1">
    <location>
        <begin position="1"/>
        <end position="25"/>
    </location>
</feature>
<dbReference type="AlphaFoldDB" id="R9RB97"/>
<evidence type="ECO:0000313" key="3">
    <source>
        <dbReference type="Proteomes" id="UP000014361"/>
    </source>
</evidence>
<name>R9RB97_9FUSO</name>
<proteinExistence type="predicted"/>
<dbReference type="KEGG" id="fus:HMPREF0409_01090"/>
<dbReference type="HOGENOM" id="CLU_194485_2_0_0"/>
<evidence type="ECO:0000256" key="1">
    <source>
        <dbReference type="SAM" id="MobiDB-lite"/>
    </source>
</evidence>
<dbReference type="EMBL" id="CP003723">
    <property type="protein sequence ID" value="AGM23102.1"/>
    <property type="molecule type" value="Genomic_DNA"/>
</dbReference>
<protein>
    <submittedName>
        <fullName evidence="2">Uncharacterized protein</fullName>
    </submittedName>
</protein>
<gene>
    <name evidence="2" type="ORF">HMPREF0409_01090</name>
</gene>
<sequence>MAVSESQKKANKSYREKNPKKNQYLSYRSTARSFINNHATLDDLEELKNLILKKENQLKRED</sequence>
<organism evidence="2 3">
    <name type="scientific">Fusobacterium animalis 4_8</name>
    <dbReference type="NCBI Taxonomy" id="469607"/>
    <lineage>
        <taxon>Bacteria</taxon>
        <taxon>Fusobacteriati</taxon>
        <taxon>Fusobacteriota</taxon>
        <taxon>Fusobacteriia</taxon>
        <taxon>Fusobacteriales</taxon>
        <taxon>Fusobacteriaceae</taxon>
        <taxon>Fusobacterium</taxon>
    </lineage>
</organism>
<dbReference type="PATRIC" id="fig|469607.3.peg.647"/>
<dbReference type="Proteomes" id="UP000014361">
    <property type="component" value="Chromosome"/>
</dbReference>
<accession>R9RB97</accession>
<reference evidence="2 3" key="1">
    <citation type="submission" date="2012-07" db="EMBL/GenBank/DDBJ databases">
        <title>The Genome Sequence of Fusobacterium sp. 4_8.</title>
        <authorList>
            <consortium name="The Broad Institute Genome Sequencing Platform"/>
            <person name="Earl A."/>
            <person name="Ward D."/>
            <person name="Feldgarden M."/>
            <person name="Gevers D."/>
            <person name="Sibley C.D."/>
            <person name="White A.P."/>
            <person name="Crowley S."/>
            <person name="Surette M."/>
            <person name="Strauss J.C."/>
            <person name="Ambrose C.E."/>
            <person name="Allen-Vercoe E."/>
            <person name="Walker B."/>
            <person name="Young S.K."/>
            <person name="Zeng Q."/>
            <person name="Gargeya S."/>
            <person name="Fitzgerald M."/>
            <person name="Haas B."/>
            <person name="Abouelleil A."/>
            <person name="Alvarado L."/>
            <person name="Arachchi H.M."/>
            <person name="Berlin A.M."/>
            <person name="Chapman S.B."/>
            <person name="Goldberg J."/>
            <person name="Griggs A."/>
            <person name="Gujja S."/>
            <person name="Hansen M."/>
            <person name="Howarth C."/>
            <person name="Imamovic A."/>
            <person name="Larimer J."/>
            <person name="McCowen C."/>
            <person name="Montmayeur A."/>
            <person name="Murphy C."/>
            <person name="Neiman D."/>
            <person name="Pearson M."/>
            <person name="Priest M."/>
            <person name="Roberts A."/>
            <person name="Saif S."/>
            <person name="Shea T."/>
            <person name="Sisk P."/>
            <person name="Sykes S."/>
            <person name="Wortman J."/>
            <person name="Nusbaum C."/>
            <person name="Birren B."/>
        </authorList>
    </citation>
    <scope>NUCLEOTIDE SEQUENCE [LARGE SCALE GENOMIC DNA]</scope>
    <source>
        <strain evidence="2 3">4_8</strain>
    </source>
</reference>
<evidence type="ECO:0000313" key="2">
    <source>
        <dbReference type="EMBL" id="AGM23102.1"/>
    </source>
</evidence>